<dbReference type="EMBL" id="KV014357">
    <property type="protein sequence ID" value="KZV22630.1"/>
    <property type="molecule type" value="Genomic_DNA"/>
</dbReference>
<dbReference type="AlphaFoldDB" id="A0A2Z7AN94"/>
<keyword evidence="3" id="KW-1185">Reference proteome</keyword>
<evidence type="ECO:0000256" key="1">
    <source>
        <dbReference type="SAM" id="Phobius"/>
    </source>
</evidence>
<protein>
    <submittedName>
        <fullName evidence="2">Uncharacterized protein</fullName>
    </submittedName>
</protein>
<keyword evidence="1" id="KW-0812">Transmembrane</keyword>
<dbReference type="PANTHER" id="PTHR37172:SF3">
    <property type="entry name" value="TRANSMEMBRANE PROTEIN"/>
    <property type="match status" value="1"/>
</dbReference>
<name>A0A2Z7AN94_9LAMI</name>
<feature type="transmembrane region" description="Helical" evidence="1">
    <location>
        <begin position="67"/>
        <end position="91"/>
    </location>
</feature>
<gene>
    <name evidence="2" type="ORF">F511_02647</name>
</gene>
<feature type="transmembrane region" description="Helical" evidence="1">
    <location>
        <begin position="231"/>
        <end position="249"/>
    </location>
</feature>
<evidence type="ECO:0000313" key="2">
    <source>
        <dbReference type="EMBL" id="KZV22630.1"/>
    </source>
</evidence>
<proteinExistence type="predicted"/>
<dbReference type="PANTHER" id="PTHR37172">
    <property type="entry name" value="TRANSMEMBRANE PROTEIN"/>
    <property type="match status" value="1"/>
</dbReference>
<feature type="transmembrane region" description="Helical" evidence="1">
    <location>
        <begin position="103"/>
        <end position="121"/>
    </location>
</feature>
<reference evidence="2 3" key="1">
    <citation type="journal article" date="2015" name="Proc. Natl. Acad. Sci. U.S.A.">
        <title>The resurrection genome of Boea hygrometrica: A blueprint for survival of dehydration.</title>
        <authorList>
            <person name="Xiao L."/>
            <person name="Yang G."/>
            <person name="Zhang L."/>
            <person name="Yang X."/>
            <person name="Zhao S."/>
            <person name="Ji Z."/>
            <person name="Zhou Q."/>
            <person name="Hu M."/>
            <person name="Wang Y."/>
            <person name="Chen M."/>
            <person name="Xu Y."/>
            <person name="Jin H."/>
            <person name="Xiao X."/>
            <person name="Hu G."/>
            <person name="Bao F."/>
            <person name="Hu Y."/>
            <person name="Wan P."/>
            <person name="Li L."/>
            <person name="Deng X."/>
            <person name="Kuang T."/>
            <person name="Xiang C."/>
            <person name="Zhu J.K."/>
            <person name="Oliver M.J."/>
            <person name="He Y."/>
        </authorList>
    </citation>
    <scope>NUCLEOTIDE SEQUENCE [LARGE SCALE GENOMIC DNA]</scope>
    <source>
        <strain evidence="3">cv. XS01</strain>
    </source>
</reference>
<keyword evidence="1" id="KW-0472">Membrane</keyword>
<dbReference type="Proteomes" id="UP000250235">
    <property type="component" value="Unassembled WGS sequence"/>
</dbReference>
<accession>A0A2Z7AN94</accession>
<organism evidence="2 3">
    <name type="scientific">Dorcoceras hygrometricum</name>
    <dbReference type="NCBI Taxonomy" id="472368"/>
    <lineage>
        <taxon>Eukaryota</taxon>
        <taxon>Viridiplantae</taxon>
        <taxon>Streptophyta</taxon>
        <taxon>Embryophyta</taxon>
        <taxon>Tracheophyta</taxon>
        <taxon>Spermatophyta</taxon>
        <taxon>Magnoliopsida</taxon>
        <taxon>eudicotyledons</taxon>
        <taxon>Gunneridae</taxon>
        <taxon>Pentapetalae</taxon>
        <taxon>asterids</taxon>
        <taxon>lamiids</taxon>
        <taxon>Lamiales</taxon>
        <taxon>Gesneriaceae</taxon>
        <taxon>Didymocarpoideae</taxon>
        <taxon>Trichosporeae</taxon>
        <taxon>Loxocarpinae</taxon>
        <taxon>Dorcoceras</taxon>
    </lineage>
</organism>
<keyword evidence="1" id="KW-1133">Transmembrane helix</keyword>
<dbReference type="OrthoDB" id="1913803at2759"/>
<sequence>MKKRVPPATEAFRILTATLLSLILPLSFLLLARVCVARYLRISAATHNHHDSFHLSSIFFLFTEHPIILQLLVSLITVSCLAHSLTEFVFAASIPSLEPFERFHLHIAWILLSFFHIFVGLGVEGSIAAGVSGCGFGQQRSFVCRVVFFLGLHKEMMFWSRMVVRPVVDDTFFGFSKGEGWADKVAMGLSLGGLWWWSLREEVEAVVVLPEIMGVGAVGFVWWWLYCSTASIGVVMVAKGCISTVGVIFRRTDASEGESRPVHIPWKLQIEPV</sequence>
<evidence type="ECO:0000313" key="3">
    <source>
        <dbReference type="Proteomes" id="UP000250235"/>
    </source>
</evidence>